<dbReference type="InterPro" id="IPR050595">
    <property type="entry name" value="Bact_response_regulator"/>
</dbReference>
<gene>
    <name evidence="4" type="ordered locus">amb0918</name>
</gene>
<evidence type="ECO:0000259" key="3">
    <source>
        <dbReference type="PROSITE" id="PS50110"/>
    </source>
</evidence>
<accession>Q2W8V3</accession>
<evidence type="ECO:0000313" key="4">
    <source>
        <dbReference type="EMBL" id="BAE49722.1"/>
    </source>
</evidence>
<keyword evidence="1 2" id="KW-0597">Phosphoprotein</keyword>
<dbReference type="AlphaFoldDB" id="Q2W8V3"/>
<dbReference type="PANTHER" id="PTHR44591:SF3">
    <property type="entry name" value="RESPONSE REGULATORY DOMAIN-CONTAINING PROTEIN"/>
    <property type="match status" value="1"/>
</dbReference>
<dbReference type="PANTHER" id="PTHR44591">
    <property type="entry name" value="STRESS RESPONSE REGULATOR PROTEIN 1"/>
    <property type="match status" value="1"/>
</dbReference>
<dbReference type="PROSITE" id="PS50110">
    <property type="entry name" value="RESPONSE_REGULATORY"/>
    <property type="match status" value="1"/>
</dbReference>
<dbReference type="Proteomes" id="UP000007058">
    <property type="component" value="Chromosome"/>
</dbReference>
<keyword evidence="5" id="KW-1185">Reference proteome</keyword>
<dbReference type="Gene3D" id="3.40.50.2300">
    <property type="match status" value="1"/>
</dbReference>
<evidence type="ECO:0000256" key="2">
    <source>
        <dbReference type="PROSITE-ProRule" id="PRU00169"/>
    </source>
</evidence>
<dbReference type="SMART" id="SM00448">
    <property type="entry name" value="REC"/>
    <property type="match status" value="1"/>
</dbReference>
<proteinExistence type="predicted"/>
<sequence>MNFWSLSMRDQLPRKTILIIEDNALSLKLFNDILQARGYSTLQAMDGREAKEIVEQSRPNLILLDIQLPGVSGLDFARVLKEDAELQAIPIIAVTAFAMKGDEERILESGCDAYLAKPISIEKFLNKVTEFLG</sequence>
<dbReference type="STRING" id="342108.amb0918"/>
<dbReference type="HOGENOM" id="CLU_000445_69_17_5"/>
<dbReference type="EMBL" id="AP007255">
    <property type="protein sequence ID" value="BAE49722.1"/>
    <property type="molecule type" value="Genomic_DNA"/>
</dbReference>
<dbReference type="GO" id="GO:0000160">
    <property type="term" value="P:phosphorelay signal transduction system"/>
    <property type="evidence" value="ECO:0007669"/>
    <property type="project" value="InterPro"/>
</dbReference>
<feature type="modified residue" description="4-aspartylphosphate" evidence="2">
    <location>
        <position position="65"/>
    </location>
</feature>
<evidence type="ECO:0000256" key="1">
    <source>
        <dbReference type="ARBA" id="ARBA00022553"/>
    </source>
</evidence>
<feature type="domain" description="Response regulatory" evidence="3">
    <location>
        <begin position="16"/>
        <end position="132"/>
    </location>
</feature>
<name>Q2W8V3_PARM1</name>
<organism evidence="4 5">
    <name type="scientific">Paramagnetospirillum magneticum (strain ATCC 700264 / AMB-1)</name>
    <name type="common">Magnetospirillum magneticum</name>
    <dbReference type="NCBI Taxonomy" id="342108"/>
    <lineage>
        <taxon>Bacteria</taxon>
        <taxon>Pseudomonadati</taxon>
        <taxon>Pseudomonadota</taxon>
        <taxon>Alphaproteobacteria</taxon>
        <taxon>Rhodospirillales</taxon>
        <taxon>Magnetospirillaceae</taxon>
        <taxon>Paramagnetospirillum</taxon>
    </lineage>
</organism>
<evidence type="ECO:0000313" key="5">
    <source>
        <dbReference type="Proteomes" id="UP000007058"/>
    </source>
</evidence>
<protein>
    <submittedName>
        <fullName evidence="4">CheY-like receiver</fullName>
    </submittedName>
</protein>
<dbReference type="InterPro" id="IPR011006">
    <property type="entry name" value="CheY-like_superfamily"/>
</dbReference>
<dbReference type="Pfam" id="PF00072">
    <property type="entry name" value="Response_reg"/>
    <property type="match status" value="1"/>
</dbReference>
<dbReference type="SUPFAM" id="SSF52172">
    <property type="entry name" value="CheY-like"/>
    <property type="match status" value="1"/>
</dbReference>
<dbReference type="KEGG" id="mag:amb0918"/>
<dbReference type="InterPro" id="IPR001789">
    <property type="entry name" value="Sig_transdc_resp-reg_receiver"/>
</dbReference>
<reference evidence="4 5" key="1">
    <citation type="journal article" date="2005" name="DNA Res.">
        <title>Complete genome sequence of the facultative anaerobic magnetotactic bacterium Magnetospirillum sp. strain AMB-1.</title>
        <authorList>
            <person name="Matsunaga T."/>
            <person name="Okamura Y."/>
            <person name="Fukuda Y."/>
            <person name="Wahyudi A.T."/>
            <person name="Murase Y."/>
            <person name="Takeyama H."/>
        </authorList>
    </citation>
    <scope>NUCLEOTIDE SEQUENCE [LARGE SCALE GENOMIC DNA]</scope>
    <source>
        <strain evidence="5">ATCC 700264 / AMB-1</strain>
    </source>
</reference>